<feature type="compositionally biased region" description="Basic and acidic residues" evidence="1">
    <location>
        <begin position="50"/>
        <end position="69"/>
    </location>
</feature>
<comment type="caution">
    <text evidence="3">The sequence shown here is derived from an EMBL/GenBank/DDBJ whole genome shotgun (WGS) entry which is preliminary data.</text>
</comment>
<evidence type="ECO:0000256" key="1">
    <source>
        <dbReference type="SAM" id="MobiDB-lite"/>
    </source>
</evidence>
<sequence>MHRMLMLLAGLSFTPLSGAEIYRWVDPQGNVHFESRPRPGAEQVDVRPQVVERDEATREREARTERFFEARRDEQAAAERLAGERQRERRQLCGRLNEELALLNRGGRYFHVDAKGERVYYSEDEVGAARRQLASRISQNCS</sequence>
<feature type="domain" description="DUF4124" evidence="2">
    <location>
        <begin position="11"/>
        <end position="57"/>
    </location>
</feature>
<gene>
    <name evidence="3" type="ORF">MST27_11405</name>
</gene>
<dbReference type="EMBL" id="JALGRD010000005">
    <property type="protein sequence ID" value="MCJ0973975.1"/>
    <property type="molecule type" value="Genomic_DNA"/>
</dbReference>
<proteinExistence type="predicted"/>
<keyword evidence="4" id="KW-1185">Reference proteome</keyword>
<dbReference type="Proteomes" id="UP001139682">
    <property type="component" value="Unassembled WGS sequence"/>
</dbReference>
<dbReference type="AlphaFoldDB" id="A0A9X1W3K0"/>
<accession>A0A9X1W3K0</accession>
<reference evidence="3" key="1">
    <citation type="submission" date="2022-03" db="EMBL/GenBank/DDBJ databases">
        <title>Pseudomonas marianensis sp. nov., a marine bacterium isolated from deep-sea sediments of the Mariana Trench.</title>
        <authorList>
            <person name="Wei Y."/>
        </authorList>
    </citation>
    <scope>NUCLEOTIDE SEQUENCE</scope>
    <source>
        <strain evidence="3">PS1</strain>
    </source>
</reference>
<evidence type="ECO:0000313" key="3">
    <source>
        <dbReference type="EMBL" id="MCJ0973975.1"/>
    </source>
</evidence>
<feature type="region of interest" description="Disordered" evidence="1">
    <location>
        <begin position="34"/>
        <end position="69"/>
    </location>
</feature>
<dbReference type="InterPro" id="IPR025392">
    <property type="entry name" value="DUF4124"/>
</dbReference>
<organism evidence="3 4">
    <name type="scientific">Stutzerimonas marianensis</name>
    <dbReference type="NCBI Taxonomy" id="2929513"/>
    <lineage>
        <taxon>Bacteria</taxon>
        <taxon>Pseudomonadati</taxon>
        <taxon>Pseudomonadota</taxon>
        <taxon>Gammaproteobacteria</taxon>
        <taxon>Pseudomonadales</taxon>
        <taxon>Pseudomonadaceae</taxon>
        <taxon>Stutzerimonas</taxon>
    </lineage>
</organism>
<dbReference type="Pfam" id="PF13511">
    <property type="entry name" value="DUF4124"/>
    <property type="match status" value="1"/>
</dbReference>
<protein>
    <submittedName>
        <fullName evidence="3">DUF4124 domain-containing protein</fullName>
    </submittedName>
</protein>
<evidence type="ECO:0000259" key="2">
    <source>
        <dbReference type="Pfam" id="PF13511"/>
    </source>
</evidence>
<evidence type="ECO:0000313" key="4">
    <source>
        <dbReference type="Proteomes" id="UP001139682"/>
    </source>
</evidence>
<name>A0A9X1W3K0_9GAMM</name>